<evidence type="ECO:0000313" key="13">
    <source>
        <dbReference type="Proteomes" id="UP001153737"/>
    </source>
</evidence>
<reference evidence="12" key="1">
    <citation type="submission" date="2022-01" db="EMBL/GenBank/DDBJ databases">
        <authorList>
            <person name="King R."/>
        </authorList>
    </citation>
    <scope>NUCLEOTIDE SEQUENCE</scope>
</reference>
<dbReference type="InterPro" id="IPR003593">
    <property type="entry name" value="AAA+_ATPase"/>
</dbReference>
<dbReference type="SMART" id="SM00382">
    <property type="entry name" value="AAA"/>
    <property type="match status" value="2"/>
</dbReference>
<dbReference type="InterPro" id="IPR036640">
    <property type="entry name" value="ABC1_TM_sf"/>
</dbReference>
<dbReference type="CDD" id="cd18580">
    <property type="entry name" value="ABC_6TM_ABCC_D2"/>
    <property type="match status" value="1"/>
</dbReference>
<accession>A0A9P0DU38</accession>
<dbReference type="GO" id="GO:0016887">
    <property type="term" value="F:ATP hydrolysis activity"/>
    <property type="evidence" value="ECO:0007669"/>
    <property type="project" value="InterPro"/>
</dbReference>
<keyword evidence="4" id="KW-0677">Repeat</keyword>
<dbReference type="EMBL" id="OU896715">
    <property type="protein sequence ID" value="CAH1183385.1"/>
    <property type="molecule type" value="Genomic_DNA"/>
</dbReference>
<dbReference type="PROSITE" id="PS50893">
    <property type="entry name" value="ABC_TRANSPORTER_2"/>
    <property type="match status" value="2"/>
</dbReference>
<feature type="transmembrane region" description="Helical" evidence="9">
    <location>
        <begin position="233"/>
        <end position="251"/>
    </location>
</feature>
<evidence type="ECO:0000256" key="6">
    <source>
        <dbReference type="ARBA" id="ARBA00022840"/>
    </source>
</evidence>
<dbReference type="Proteomes" id="UP001153737">
    <property type="component" value="Chromosome 9"/>
</dbReference>
<feature type="transmembrane region" description="Helical" evidence="9">
    <location>
        <begin position="89"/>
        <end position="111"/>
    </location>
</feature>
<evidence type="ECO:0000259" key="10">
    <source>
        <dbReference type="PROSITE" id="PS50893"/>
    </source>
</evidence>
<evidence type="ECO:0000256" key="7">
    <source>
        <dbReference type="ARBA" id="ARBA00022989"/>
    </source>
</evidence>
<dbReference type="GO" id="GO:0005524">
    <property type="term" value="F:ATP binding"/>
    <property type="evidence" value="ECO:0007669"/>
    <property type="project" value="UniProtKB-KW"/>
</dbReference>
<feature type="domain" description="ABC transporter" evidence="10">
    <location>
        <begin position="1021"/>
        <end position="1249"/>
    </location>
</feature>
<dbReference type="InterPro" id="IPR027417">
    <property type="entry name" value="P-loop_NTPase"/>
</dbReference>
<dbReference type="FunFam" id="1.20.1560.10:FF:000006">
    <property type="entry name" value="ATP-binding cassette, sub-family C (CFTR/MRP), member 9"/>
    <property type="match status" value="1"/>
</dbReference>
<evidence type="ECO:0000256" key="2">
    <source>
        <dbReference type="ARBA" id="ARBA00022448"/>
    </source>
</evidence>
<evidence type="ECO:0000256" key="1">
    <source>
        <dbReference type="ARBA" id="ARBA00004141"/>
    </source>
</evidence>
<dbReference type="PANTHER" id="PTHR24223:SF448">
    <property type="entry name" value="FI20146P1-RELATED"/>
    <property type="match status" value="1"/>
</dbReference>
<protein>
    <submittedName>
        <fullName evidence="12">Uncharacterized protein</fullName>
    </submittedName>
</protein>
<feature type="transmembrane region" description="Helical" evidence="9">
    <location>
        <begin position="791"/>
        <end position="809"/>
    </location>
</feature>
<dbReference type="GO" id="GO:0016020">
    <property type="term" value="C:membrane"/>
    <property type="evidence" value="ECO:0007669"/>
    <property type="project" value="UniProtKB-SubCell"/>
</dbReference>
<reference evidence="12" key="2">
    <citation type="submission" date="2022-10" db="EMBL/GenBank/DDBJ databases">
        <authorList>
            <consortium name="ENA_rothamsted_submissions"/>
            <consortium name="culmorum"/>
            <person name="King R."/>
        </authorList>
    </citation>
    <scope>NUCLEOTIDE SEQUENCE</scope>
</reference>
<evidence type="ECO:0000313" key="12">
    <source>
        <dbReference type="EMBL" id="CAH1183385.1"/>
    </source>
</evidence>
<feature type="transmembrane region" description="Helical" evidence="9">
    <location>
        <begin position="131"/>
        <end position="149"/>
    </location>
</feature>
<proteinExistence type="predicted"/>
<dbReference type="GO" id="GO:0140359">
    <property type="term" value="F:ABC-type transporter activity"/>
    <property type="evidence" value="ECO:0007669"/>
    <property type="project" value="InterPro"/>
</dbReference>
<feature type="transmembrane region" description="Helical" evidence="9">
    <location>
        <begin position="307"/>
        <end position="324"/>
    </location>
</feature>
<keyword evidence="3 9" id="KW-0812">Transmembrane</keyword>
<evidence type="ECO:0000256" key="8">
    <source>
        <dbReference type="ARBA" id="ARBA00023136"/>
    </source>
</evidence>
<comment type="subcellular location">
    <subcellularLocation>
        <location evidence="1">Membrane</location>
        <topology evidence="1">Multi-pass membrane protein</topology>
    </subcellularLocation>
</comment>
<dbReference type="FunFam" id="3.40.50.300:FF:000973">
    <property type="entry name" value="Multidrug resistance-associated protein 4"/>
    <property type="match status" value="1"/>
</dbReference>
<dbReference type="Pfam" id="PF00664">
    <property type="entry name" value="ABC_membrane"/>
    <property type="match status" value="2"/>
</dbReference>
<keyword evidence="5" id="KW-0547">Nucleotide-binding</keyword>
<dbReference type="AlphaFoldDB" id="A0A9P0DU38"/>
<feature type="transmembrane region" description="Helical" evidence="9">
    <location>
        <begin position="931"/>
        <end position="953"/>
    </location>
</feature>
<organism evidence="12 13">
    <name type="scientific">Phaedon cochleariae</name>
    <name type="common">Mustard beetle</name>
    <dbReference type="NCBI Taxonomy" id="80249"/>
    <lineage>
        <taxon>Eukaryota</taxon>
        <taxon>Metazoa</taxon>
        <taxon>Ecdysozoa</taxon>
        <taxon>Arthropoda</taxon>
        <taxon>Hexapoda</taxon>
        <taxon>Insecta</taxon>
        <taxon>Pterygota</taxon>
        <taxon>Neoptera</taxon>
        <taxon>Endopterygota</taxon>
        <taxon>Coleoptera</taxon>
        <taxon>Polyphaga</taxon>
        <taxon>Cucujiformia</taxon>
        <taxon>Chrysomeloidea</taxon>
        <taxon>Chrysomelidae</taxon>
        <taxon>Chrysomelinae</taxon>
        <taxon>Chrysomelini</taxon>
        <taxon>Phaedon</taxon>
    </lineage>
</organism>
<sequence length="1257" mass="142303">MDHFERDKRIKNPRETANIFSILTFAHTRILFKRGLKHDLEEKDLYNVAKCCDSKRCGDKLQKSWLEENKLNKNSSIYRLLWKRFGYRYLFIGLIDGLYKILISSILEPLALSKVISYFDPSQKEMTQTDAYYYSGFLLFSVILNAVYYHNSLFWAAHLGIEIKTAFSSLLYRKALKLSPSSISSISLGNIVTLITKDVYTFQNSIWVFNDIWSGTLQTCVICYLLYRKIGYVSFLGIFVIMSAIPLQSYLGRCISKLRISIGKKTDERVQDTQETLSTIRIIKMYTWEIFFGDRIQKARSIEMSKILISYYFKMIIITVGLLFSKFGFYLLIMAHIWMGYSPSSELVFYIISIFKELEYDIGFIIPSAIGEFADLYSAIQRINMVIQAEELPSKEIVDGPIATPFIKLEHVDIHIKDIEILNNVSFETRTGLTVITGKVGSGKSSLLKTMLQDYPVSGGSLKVHGRISYASQDPWLFPSTIRQNILFGETFEEKRYQEVIRICALFYDFNLLENGDETIVTDRGANLSGGQQARVNLARAIYKNSDIYLLDDSLAALDSQVQDFIFNECILKFLNSKICILVSQNLNHIQKADQVVIMEGGQIKSSGTIDQKILNNLSSLANRHNLEKYNGSNSIKHDEADESLTEEAVLLETEQGCGQKIYSEIKKQGKVDFDVYKKYAMFGGGALMIMLNVTVFGLAQGCDSYSDKLLTTWVDKQQVVLDLGNSTSNSTNLSSLRVAVEDSQYTIKLYSISIFVSAIMTGIKTYFIFDFCRRASVNIHKSMIGSMMNALMSFFDTHFLGNILNRFSQDLNSIDEHLPLILGEVFRSVFSIIGIIVLIVTVNSSFLAYALVIFLALLMVRRVYMPTGRSLKRLEASTRSPMIGHLNASLEGLTTIRACGIEETLINEFDRHQNLFTSAHFIGQTTTRAFGLWMDLICSLYVCIVVISFIFFESNSTAGDVGLALTQVLLLSSEVQWSIRQWSDLENLMTSVERLVEYTDVKAETTGGTEVEHWPQAGSITYKNVSLTYNNNETVLKNLTFEIKPGEKIGIVGRTGAGKSSIIATIFRLYEADGSILIDNVDIKTLYLKYLRKHLAIIPQEPVLFSGSIRTNLDPFQEFQDADIWKALGQVNLKSAIHDLNAPVKNHSSNFSSGQRQLICLARSILRRNKILILDEASANMDSETDSLLQAIIKDNFAECTVLTIAHRLQTILQSDRVMVLDRGEIVQFDSPNELLKNTQGIFYEMINQAGLLKKY</sequence>
<dbReference type="FunFam" id="3.40.50.300:FF:000163">
    <property type="entry name" value="Multidrug resistance-associated protein member 4"/>
    <property type="match status" value="1"/>
</dbReference>
<dbReference type="CDD" id="cd03244">
    <property type="entry name" value="ABCC_MRP_domain2"/>
    <property type="match status" value="1"/>
</dbReference>
<dbReference type="InterPro" id="IPR011527">
    <property type="entry name" value="ABC1_TM_dom"/>
</dbReference>
<keyword evidence="7 9" id="KW-1133">Transmembrane helix</keyword>
<dbReference type="Gene3D" id="3.40.50.300">
    <property type="entry name" value="P-loop containing nucleotide triphosphate hydrolases"/>
    <property type="match status" value="2"/>
</dbReference>
<dbReference type="CDD" id="cd18579">
    <property type="entry name" value="ABC_6TM_ABCC_D1"/>
    <property type="match status" value="1"/>
</dbReference>
<evidence type="ECO:0000256" key="5">
    <source>
        <dbReference type="ARBA" id="ARBA00022741"/>
    </source>
</evidence>
<keyword evidence="13" id="KW-1185">Reference proteome</keyword>
<name>A0A9P0DU38_PHACE</name>
<dbReference type="InterPro" id="IPR017871">
    <property type="entry name" value="ABC_transporter-like_CS"/>
</dbReference>
<dbReference type="InterPro" id="IPR044746">
    <property type="entry name" value="ABCC_6TM_D1"/>
</dbReference>
<evidence type="ECO:0000256" key="3">
    <source>
        <dbReference type="ARBA" id="ARBA00022692"/>
    </source>
</evidence>
<dbReference type="OrthoDB" id="6500128at2759"/>
<evidence type="ECO:0000256" key="9">
    <source>
        <dbReference type="SAM" id="Phobius"/>
    </source>
</evidence>
<dbReference type="InterPro" id="IPR050173">
    <property type="entry name" value="ABC_transporter_C-like"/>
</dbReference>
<dbReference type="Gene3D" id="1.20.1560.10">
    <property type="entry name" value="ABC transporter type 1, transmembrane domain"/>
    <property type="match status" value="2"/>
</dbReference>
<keyword evidence="8 9" id="KW-0472">Membrane</keyword>
<dbReference type="CDD" id="cd03250">
    <property type="entry name" value="ABCC_MRP_domain1"/>
    <property type="match status" value="1"/>
</dbReference>
<feature type="domain" description="ABC transmembrane type-1" evidence="11">
    <location>
        <begin position="750"/>
        <end position="988"/>
    </location>
</feature>
<feature type="domain" description="ABC transmembrane type-1" evidence="11">
    <location>
        <begin position="103"/>
        <end position="333"/>
    </location>
</feature>
<feature type="transmembrane region" description="Helical" evidence="9">
    <location>
        <begin position="829"/>
        <end position="861"/>
    </location>
</feature>
<gene>
    <name evidence="12" type="ORF">PHAECO_LOCUS12912</name>
</gene>
<dbReference type="InterPro" id="IPR003439">
    <property type="entry name" value="ABC_transporter-like_ATP-bd"/>
</dbReference>
<evidence type="ECO:0000259" key="11">
    <source>
        <dbReference type="PROSITE" id="PS50929"/>
    </source>
</evidence>
<evidence type="ECO:0000256" key="4">
    <source>
        <dbReference type="ARBA" id="ARBA00022737"/>
    </source>
</evidence>
<dbReference type="SUPFAM" id="SSF90123">
    <property type="entry name" value="ABC transporter transmembrane region"/>
    <property type="match status" value="2"/>
</dbReference>
<feature type="transmembrane region" description="Helical" evidence="9">
    <location>
        <begin position="750"/>
        <end position="770"/>
    </location>
</feature>
<dbReference type="PROSITE" id="PS00211">
    <property type="entry name" value="ABC_TRANSPORTER_1"/>
    <property type="match status" value="2"/>
</dbReference>
<feature type="domain" description="ABC transporter" evidence="10">
    <location>
        <begin position="407"/>
        <end position="626"/>
    </location>
</feature>
<keyword evidence="6" id="KW-0067">ATP-binding</keyword>
<dbReference type="Pfam" id="PF00005">
    <property type="entry name" value="ABC_tran"/>
    <property type="match status" value="2"/>
</dbReference>
<dbReference type="PROSITE" id="PS50929">
    <property type="entry name" value="ABC_TM1F"/>
    <property type="match status" value="2"/>
</dbReference>
<dbReference type="FunFam" id="1.20.1560.10:FF:000014">
    <property type="entry name" value="Multidrug resistance-associated protein member 4"/>
    <property type="match status" value="1"/>
</dbReference>
<dbReference type="SUPFAM" id="SSF52540">
    <property type="entry name" value="P-loop containing nucleoside triphosphate hydrolases"/>
    <property type="match status" value="2"/>
</dbReference>
<feature type="transmembrane region" description="Helical" evidence="9">
    <location>
        <begin position="680"/>
        <end position="700"/>
    </location>
</feature>
<dbReference type="PANTHER" id="PTHR24223">
    <property type="entry name" value="ATP-BINDING CASSETTE SUB-FAMILY C"/>
    <property type="match status" value="1"/>
</dbReference>
<keyword evidence="2" id="KW-0813">Transport</keyword>
<dbReference type="InterPro" id="IPR044726">
    <property type="entry name" value="ABCC_6TM_D2"/>
</dbReference>